<dbReference type="PROSITE" id="PS51885">
    <property type="entry name" value="NEPRILYSIN"/>
    <property type="match status" value="1"/>
</dbReference>
<evidence type="ECO:0000313" key="2">
    <source>
        <dbReference type="EMBL" id="KAH8022595.1"/>
    </source>
</evidence>
<dbReference type="InterPro" id="IPR000718">
    <property type="entry name" value="Peptidase_M13"/>
</dbReference>
<dbReference type="AlphaFoldDB" id="A0A9J6DKQ0"/>
<dbReference type="Proteomes" id="UP000821866">
    <property type="component" value="Chromosome 6"/>
</dbReference>
<keyword evidence="1" id="KW-1133">Transmembrane helix</keyword>
<keyword evidence="1" id="KW-0472">Membrane</keyword>
<dbReference type="EMBL" id="JABSTU010000008">
    <property type="protein sequence ID" value="KAH8022595.1"/>
    <property type="molecule type" value="Genomic_DNA"/>
</dbReference>
<accession>A0A9J6DKQ0</accession>
<comment type="caution">
    <text evidence="2">The sequence shown here is derived from an EMBL/GenBank/DDBJ whole genome shotgun (WGS) entry which is preliminary data.</text>
</comment>
<organism evidence="2 3">
    <name type="scientific">Rhipicephalus microplus</name>
    <name type="common">Cattle tick</name>
    <name type="synonym">Boophilus microplus</name>
    <dbReference type="NCBI Taxonomy" id="6941"/>
    <lineage>
        <taxon>Eukaryota</taxon>
        <taxon>Metazoa</taxon>
        <taxon>Ecdysozoa</taxon>
        <taxon>Arthropoda</taxon>
        <taxon>Chelicerata</taxon>
        <taxon>Arachnida</taxon>
        <taxon>Acari</taxon>
        <taxon>Parasitiformes</taxon>
        <taxon>Ixodida</taxon>
        <taxon>Ixodoidea</taxon>
        <taxon>Ixodidae</taxon>
        <taxon>Rhipicephalinae</taxon>
        <taxon>Rhipicephalus</taxon>
        <taxon>Boophilus</taxon>
    </lineage>
</organism>
<proteinExistence type="predicted"/>
<keyword evidence="1" id="KW-0812">Transmembrane</keyword>
<evidence type="ECO:0000256" key="1">
    <source>
        <dbReference type="SAM" id="Phobius"/>
    </source>
</evidence>
<evidence type="ECO:0000313" key="3">
    <source>
        <dbReference type="Proteomes" id="UP000821866"/>
    </source>
</evidence>
<name>A0A9J6DKQ0_RHIMP</name>
<sequence>MAAGADRPASRNLEANRLGNAPQDTCKHAFFPRFAAAVSVALIAAFVLFGVYAAQAWDKQPSDTKRRPFCCPEDVEEMARYLNTNAAPCVNFFAYVCSTTMNSRRSETDASLDFRIQSAAVTGTIPNNARTFAAGHFLNSFYKTCLETISGRESFAGSLAKAFLGEAGYLLKNVDPRKAMAFNAEASMVYAIHSVIRVSYRVNRAVILEIGANCGPDTHYLDDLNATVDALKRVTNSTATTEATLSLAGWLCERFQDEQGQEIAYDLSLDSSEFSQEVWSLNDVVEAIKALGFFLKNSTLLLVRGVREIRLLYDIFLNGTHRDIKAAYLLWHCVAEGTEEFSVTEGQFSPQAYEMCSQSAFKLRELWELFKGEIFTTPEKDDVAKNVFAVIAETVLKQLKEMPLVEAEDFDERDRFFKNAKLLTPLVQSRASVPVPNATQDFAQNLLRGRRFNIAVYAARWSKLVVPKAARYRDIFLLGGRYILLSPGVYDFIRVASPSSTLPNMAILGQLLAESLWAMALYHGNWRPKTATNIINFSNCFFERYLDNANASYKQQVFITSLGMSTVVRALNWPDWHIVHSAWSLWSLSHAQFFYIFNSHYRCLNNPYVYTDMEITVPLKYVQDFAEAFNCPRNTSKEARGCLDLVQI</sequence>
<keyword evidence="3" id="KW-1185">Reference proteome</keyword>
<dbReference type="SUPFAM" id="SSF55486">
    <property type="entry name" value="Metalloproteases ('zincins'), catalytic domain"/>
    <property type="match status" value="1"/>
</dbReference>
<feature type="transmembrane region" description="Helical" evidence="1">
    <location>
        <begin position="34"/>
        <end position="57"/>
    </location>
</feature>
<dbReference type="GO" id="GO:0006508">
    <property type="term" value="P:proteolysis"/>
    <property type="evidence" value="ECO:0007669"/>
    <property type="project" value="InterPro"/>
</dbReference>
<reference evidence="2" key="2">
    <citation type="submission" date="2021-09" db="EMBL/GenBank/DDBJ databases">
        <authorList>
            <person name="Jia N."/>
            <person name="Wang J."/>
            <person name="Shi W."/>
            <person name="Du L."/>
            <person name="Sun Y."/>
            <person name="Zhan W."/>
            <person name="Jiang J."/>
            <person name="Wang Q."/>
            <person name="Zhang B."/>
            <person name="Ji P."/>
            <person name="Sakyi L.B."/>
            <person name="Cui X."/>
            <person name="Yuan T."/>
            <person name="Jiang B."/>
            <person name="Yang W."/>
            <person name="Lam T.T.-Y."/>
            <person name="Chang Q."/>
            <person name="Ding S."/>
            <person name="Wang X."/>
            <person name="Zhu J."/>
            <person name="Ruan X."/>
            <person name="Zhao L."/>
            <person name="Wei J."/>
            <person name="Que T."/>
            <person name="Du C."/>
            <person name="Cheng J."/>
            <person name="Dai P."/>
            <person name="Han X."/>
            <person name="Huang E."/>
            <person name="Gao Y."/>
            <person name="Liu J."/>
            <person name="Shao H."/>
            <person name="Ye R."/>
            <person name="Li L."/>
            <person name="Wei W."/>
            <person name="Wang X."/>
            <person name="Wang C."/>
            <person name="Huo Q."/>
            <person name="Li W."/>
            <person name="Guo W."/>
            <person name="Chen H."/>
            <person name="Chen S."/>
            <person name="Zhou L."/>
            <person name="Zhou L."/>
            <person name="Ni X."/>
            <person name="Tian J."/>
            <person name="Zhou Y."/>
            <person name="Sheng Y."/>
            <person name="Liu T."/>
            <person name="Pan Y."/>
            <person name="Xia L."/>
            <person name="Li J."/>
            <person name="Zhao F."/>
            <person name="Cao W."/>
        </authorList>
    </citation>
    <scope>NUCLEOTIDE SEQUENCE</scope>
    <source>
        <strain evidence="2">Rmic-2018</strain>
        <tissue evidence="2">Larvae</tissue>
    </source>
</reference>
<dbReference type="GO" id="GO:0004222">
    <property type="term" value="F:metalloendopeptidase activity"/>
    <property type="evidence" value="ECO:0007669"/>
    <property type="project" value="InterPro"/>
</dbReference>
<protein>
    <submittedName>
        <fullName evidence="2">Uncharacterized protein</fullName>
    </submittedName>
</protein>
<gene>
    <name evidence="2" type="ORF">HPB51_000895</name>
</gene>
<reference evidence="2" key="1">
    <citation type="journal article" date="2020" name="Cell">
        <title>Large-Scale Comparative Analyses of Tick Genomes Elucidate Their Genetic Diversity and Vector Capacities.</title>
        <authorList>
            <consortium name="Tick Genome and Microbiome Consortium (TIGMIC)"/>
            <person name="Jia N."/>
            <person name="Wang J."/>
            <person name="Shi W."/>
            <person name="Du L."/>
            <person name="Sun Y."/>
            <person name="Zhan W."/>
            <person name="Jiang J.F."/>
            <person name="Wang Q."/>
            <person name="Zhang B."/>
            <person name="Ji P."/>
            <person name="Bell-Sakyi L."/>
            <person name="Cui X.M."/>
            <person name="Yuan T.T."/>
            <person name="Jiang B.G."/>
            <person name="Yang W.F."/>
            <person name="Lam T.T."/>
            <person name="Chang Q.C."/>
            <person name="Ding S.J."/>
            <person name="Wang X.J."/>
            <person name="Zhu J.G."/>
            <person name="Ruan X.D."/>
            <person name="Zhao L."/>
            <person name="Wei J.T."/>
            <person name="Ye R.Z."/>
            <person name="Que T.C."/>
            <person name="Du C.H."/>
            <person name="Zhou Y.H."/>
            <person name="Cheng J.X."/>
            <person name="Dai P.F."/>
            <person name="Guo W.B."/>
            <person name="Han X.H."/>
            <person name="Huang E.J."/>
            <person name="Li L.F."/>
            <person name="Wei W."/>
            <person name="Gao Y.C."/>
            <person name="Liu J.Z."/>
            <person name="Shao H.Z."/>
            <person name="Wang X."/>
            <person name="Wang C.C."/>
            <person name="Yang T.C."/>
            <person name="Huo Q.B."/>
            <person name="Li W."/>
            <person name="Chen H.Y."/>
            <person name="Chen S.E."/>
            <person name="Zhou L.G."/>
            <person name="Ni X.B."/>
            <person name="Tian J.H."/>
            <person name="Sheng Y."/>
            <person name="Liu T."/>
            <person name="Pan Y.S."/>
            <person name="Xia L.Y."/>
            <person name="Li J."/>
            <person name="Zhao F."/>
            <person name="Cao W.C."/>
        </authorList>
    </citation>
    <scope>NUCLEOTIDE SEQUENCE</scope>
    <source>
        <strain evidence="2">Rmic-2018</strain>
    </source>
</reference>